<dbReference type="AlphaFoldDB" id="A0A0S4IWG6"/>
<evidence type="ECO:0000313" key="4">
    <source>
        <dbReference type="Proteomes" id="UP000051952"/>
    </source>
</evidence>
<protein>
    <submittedName>
        <fullName evidence="3">Ion transporter, putative</fullName>
    </submittedName>
</protein>
<dbReference type="PANTHER" id="PTHR10153">
    <property type="entry name" value="SMALL CONDUCTANCE CALCIUM-ACTIVATED POTASSIUM CHANNEL"/>
    <property type="match status" value="1"/>
</dbReference>
<dbReference type="EMBL" id="CYKH01000548">
    <property type="protein sequence ID" value="CUG05880.1"/>
    <property type="molecule type" value="Genomic_DNA"/>
</dbReference>
<evidence type="ECO:0000259" key="2">
    <source>
        <dbReference type="Pfam" id="PF07885"/>
    </source>
</evidence>
<feature type="transmembrane region" description="Helical" evidence="1">
    <location>
        <begin position="253"/>
        <end position="273"/>
    </location>
</feature>
<feature type="transmembrane region" description="Helical" evidence="1">
    <location>
        <begin position="65"/>
        <end position="86"/>
    </location>
</feature>
<evidence type="ECO:0000256" key="1">
    <source>
        <dbReference type="SAM" id="Phobius"/>
    </source>
</evidence>
<dbReference type="Pfam" id="PF07885">
    <property type="entry name" value="Ion_trans_2"/>
    <property type="match status" value="1"/>
</dbReference>
<keyword evidence="1" id="KW-0472">Membrane</keyword>
<feature type="transmembrane region" description="Helical" evidence="1">
    <location>
        <begin position="39"/>
        <end position="59"/>
    </location>
</feature>
<proteinExistence type="predicted"/>
<keyword evidence="1" id="KW-0812">Transmembrane</keyword>
<keyword evidence="1" id="KW-1133">Transmembrane helix</keyword>
<dbReference type="Proteomes" id="UP000051952">
    <property type="component" value="Unassembled WGS sequence"/>
</dbReference>
<organism evidence="3 4">
    <name type="scientific">Bodo saltans</name>
    <name type="common">Flagellated protozoan</name>
    <dbReference type="NCBI Taxonomy" id="75058"/>
    <lineage>
        <taxon>Eukaryota</taxon>
        <taxon>Discoba</taxon>
        <taxon>Euglenozoa</taxon>
        <taxon>Kinetoplastea</taxon>
        <taxon>Metakinetoplastina</taxon>
        <taxon>Eubodonida</taxon>
        <taxon>Bodonidae</taxon>
        <taxon>Bodo</taxon>
    </lineage>
</organism>
<feature type="transmembrane region" description="Helical" evidence="1">
    <location>
        <begin position="199"/>
        <end position="218"/>
    </location>
</feature>
<name>A0A0S4IWG6_BODSA</name>
<dbReference type="InterPro" id="IPR015449">
    <property type="entry name" value="K_chnl_Ca-activ_SK"/>
</dbReference>
<feature type="domain" description="Potassium channel" evidence="2">
    <location>
        <begin position="206"/>
        <end position="274"/>
    </location>
</feature>
<sequence length="294" mass="33720">MPAATPTSHTVSSQYLSESDAKVFKRCELLQNRIVRARLWLSVLAVLSLLDAPAMVIQSDYVEYARFYSVMLALIAIPIIFHINWCKTLQFGFRHRVGALRLSLKGVSIFWMLRRTIYRNELIIEICMWLVFTPPYVHDIYEWTKLLDLGCFLRMYALLLYYGAQHYSSHVSCQALARLGRRHLNLHFVMASTLYSQPALFLATVIFVFWVASSLIFARLEGRDIMDSFYFVWVSCALIGYGDVYPRTFGGQVVAILCGSFSWIVLGFAMHPFSNTASGFRPRNNMYLIVIATA</sequence>
<dbReference type="Gene3D" id="1.10.287.70">
    <property type="match status" value="1"/>
</dbReference>
<keyword evidence="4" id="KW-1185">Reference proteome</keyword>
<dbReference type="GO" id="GO:0016020">
    <property type="term" value="C:membrane"/>
    <property type="evidence" value="ECO:0007669"/>
    <property type="project" value="InterPro"/>
</dbReference>
<dbReference type="OrthoDB" id="297496at2759"/>
<dbReference type="InterPro" id="IPR013099">
    <property type="entry name" value="K_chnl_dom"/>
</dbReference>
<gene>
    <name evidence="3" type="ORF">BSAL_04895</name>
</gene>
<reference evidence="4" key="1">
    <citation type="submission" date="2015-09" db="EMBL/GenBank/DDBJ databases">
        <authorList>
            <consortium name="Pathogen Informatics"/>
        </authorList>
    </citation>
    <scope>NUCLEOTIDE SEQUENCE [LARGE SCALE GENOMIC DNA]</scope>
    <source>
        <strain evidence="4">Lake Konstanz</strain>
    </source>
</reference>
<dbReference type="VEuPathDB" id="TriTrypDB:BSAL_04895"/>
<accession>A0A0S4IWG6</accession>
<dbReference type="SUPFAM" id="SSF81324">
    <property type="entry name" value="Voltage-gated potassium channels"/>
    <property type="match status" value="1"/>
</dbReference>
<feature type="transmembrane region" description="Helical" evidence="1">
    <location>
        <begin position="225"/>
        <end position="241"/>
    </location>
</feature>
<evidence type="ECO:0000313" key="3">
    <source>
        <dbReference type="EMBL" id="CUG05880.1"/>
    </source>
</evidence>
<dbReference type="GO" id="GO:0016286">
    <property type="term" value="F:small conductance calcium-activated potassium channel activity"/>
    <property type="evidence" value="ECO:0007669"/>
    <property type="project" value="InterPro"/>
</dbReference>